<evidence type="ECO:0000256" key="6">
    <source>
        <dbReference type="ARBA" id="ARBA00023242"/>
    </source>
</evidence>
<dbReference type="Pfam" id="PF00010">
    <property type="entry name" value="HLH"/>
    <property type="match status" value="1"/>
</dbReference>
<evidence type="ECO:0000259" key="7">
    <source>
        <dbReference type="PROSITE" id="PS50888"/>
    </source>
</evidence>
<evidence type="ECO:0000256" key="3">
    <source>
        <dbReference type="ARBA" id="ARBA00023015"/>
    </source>
</evidence>
<sequence length="415" mass="45689">MDPMNLQQNNVVHVNDFINLIRGENEDPIYNFGSDLLNDCFIDKQFVSLAGNSIFDQNNNVVNAYDPNSTLSSFSYFGGKVKGEGEGEDENDGIYSSSKTTTTTIIAGESTKAKSRMKTDRSKTLITERRRRGQMKEKLYSLRSLVPNITKMDKASIIGDAVEYVHRLQAQANKLKAEIAGLETSTLVYESYQGSSSIIDDPLNILVTNNSHPISKMIMQIKMYQVEEKGYHGKIACNKGQGVAASLYKALESLAGFKVQNSNLVTVCDSLILTFTLNAEIAGLETSTLVYESYQGSSSIIDDPLNILVTNNSHPISKMIMQIKMYQVEEKGYHGKIACNKGQGVAASLYKALESLAGFKVQNSNLVTVCDSLILTFTLNVKGCDPEINLPNLKLWVTGALLNQGFEFMAFAHDA</sequence>
<dbReference type="AlphaFoldDB" id="A0A4P1R6S8"/>
<evidence type="ECO:0000313" key="8">
    <source>
        <dbReference type="EMBL" id="OIW03906.1"/>
    </source>
</evidence>
<dbReference type="InterPro" id="IPR051358">
    <property type="entry name" value="TF_AMS/ICE1/BHLH6-like"/>
</dbReference>
<dbReference type="PANTHER" id="PTHR31945:SF52">
    <property type="entry name" value="TRANSCRIPTION FACTOR BHLH FAMILY-RELATED"/>
    <property type="match status" value="1"/>
</dbReference>
<gene>
    <name evidence="8" type="ORF">TanjilG_30182</name>
</gene>
<evidence type="ECO:0000256" key="4">
    <source>
        <dbReference type="ARBA" id="ARBA00023125"/>
    </source>
</evidence>
<keyword evidence="6" id="KW-0539">Nucleus</keyword>
<dbReference type="Gene3D" id="4.10.280.10">
    <property type="entry name" value="Helix-loop-helix DNA-binding domain"/>
    <property type="match status" value="1"/>
</dbReference>
<dbReference type="FunFam" id="4.10.280.10:FF:000096">
    <property type="entry name" value="Basic helix-loop-helix (BHLH) DNA-binding superfamily protein"/>
    <property type="match status" value="1"/>
</dbReference>
<feature type="domain" description="BHLH" evidence="7">
    <location>
        <begin position="119"/>
        <end position="168"/>
    </location>
</feature>
<dbReference type="EMBL" id="CM007370">
    <property type="protein sequence ID" value="OIW03906.1"/>
    <property type="molecule type" value="Genomic_DNA"/>
</dbReference>
<comment type="subcellular location">
    <subcellularLocation>
        <location evidence="1">Nucleus</location>
    </subcellularLocation>
</comment>
<keyword evidence="9" id="KW-1185">Reference proteome</keyword>
<dbReference type="STRING" id="3871.A0A4P1R6S8"/>
<dbReference type="SUPFAM" id="SSF47459">
    <property type="entry name" value="HLH, helix-loop-helix DNA-binding domain"/>
    <property type="match status" value="1"/>
</dbReference>
<accession>A0A4P1R6S8</accession>
<dbReference type="GO" id="GO:0003700">
    <property type="term" value="F:DNA-binding transcription factor activity"/>
    <property type="evidence" value="ECO:0007669"/>
    <property type="project" value="TreeGrafter"/>
</dbReference>
<dbReference type="GO" id="GO:0005634">
    <property type="term" value="C:nucleus"/>
    <property type="evidence" value="ECO:0007669"/>
    <property type="project" value="UniProtKB-SubCell"/>
</dbReference>
<dbReference type="GO" id="GO:0043565">
    <property type="term" value="F:sequence-specific DNA binding"/>
    <property type="evidence" value="ECO:0007669"/>
    <property type="project" value="TreeGrafter"/>
</dbReference>
<proteinExistence type="predicted"/>
<evidence type="ECO:0000256" key="1">
    <source>
        <dbReference type="ARBA" id="ARBA00004123"/>
    </source>
</evidence>
<dbReference type="PANTHER" id="PTHR31945">
    <property type="entry name" value="TRANSCRIPTION FACTOR SCREAM2-RELATED"/>
    <property type="match status" value="1"/>
</dbReference>
<dbReference type="Gramene" id="OIW03906">
    <property type="protein sequence ID" value="OIW03906"/>
    <property type="gene ID" value="TanjilG_30182"/>
</dbReference>
<reference evidence="8 9" key="1">
    <citation type="journal article" date="2017" name="Plant Biotechnol. J.">
        <title>A comprehensive draft genome sequence for lupin (Lupinus angustifolius), an emerging health food: insights into plant-microbe interactions and legume evolution.</title>
        <authorList>
            <person name="Hane J.K."/>
            <person name="Ming Y."/>
            <person name="Kamphuis L.G."/>
            <person name="Nelson M.N."/>
            <person name="Garg G."/>
            <person name="Atkins C.A."/>
            <person name="Bayer P.E."/>
            <person name="Bravo A."/>
            <person name="Bringans S."/>
            <person name="Cannon S."/>
            <person name="Edwards D."/>
            <person name="Foley R."/>
            <person name="Gao L.L."/>
            <person name="Harrison M.J."/>
            <person name="Huang W."/>
            <person name="Hurgobin B."/>
            <person name="Li S."/>
            <person name="Liu C.W."/>
            <person name="McGrath A."/>
            <person name="Morahan G."/>
            <person name="Murray J."/>
            <person name="Weller J."/>
            <person name="Jian J."/>
            <person name="Singh K.B."/>
        </authorList>
    </citation>
    <scope>NUCLEOTIDE SEQUENCE [LARGE SCALE GENOMIC DNA]</scope>
    <source>
        <strain evidence="9">cv. Tanjil</strain>
        <tissue evidence="8">Whole plant</tissue>
    </source>
</reference>
<comment type="subunit">
    <text evidence="2">Homodimer.</text>
</comment>
<protein>
    <recommendedName>
        <fullName evidence="7">BHLH domain-containing protein</fullName>
    </recommendedName>
</protein>
<organism evidence="8 9">
    <name type="scientific">Lupinus angustifolius</name>
    <name type="common">Narrow-leaved blue lupine</name>
    <dbReference type="NCBI Taxonomy" id="3871"/>
    <lineage>
        <taxon>Eukaryota</taxon>
        <taxon>Viridiplantae</taxon>
        <taxon>Streptophyta</taxon>
        <taxon>Embryophyta</taxon>
        <taxon>Tracheophyta</taxon>
        <taxon>Spermatophyta</taxon>
        <taxon>Magnoliopsida</taxon>
        <taxon>eudicotyledons</taxon>
        <taxon>Gunneridae</taxon>
        <taxon>Pentapetalae</taxon>
        <taxon>rosids</taxon>
        <taxon>fabids</taxon>
        <taxon>Fabales</taxon>
        <taxon>Fabaceae</taxon>
        <taxon>Papilionoideae</taxon>
        <taxon>50 kb inversion clade</taxon>
        <taxon>genistoids sensu lato</taxon>
        <taxon>core genistoids</taxon>
        <taxon>Genisteae</taxon>
        <taxon>Lupinus</taxon>
    </lineage>
</organism>
<evidence type="ECO:0000313" key="9">
    <source>
        <dbReference type="Proteomes" id="UP000188354"/>
    </source>
</evidence>
<keyword evidence="4" id="KW-0238">DNA-binding</keyword>
<evidence type="ECO:0000256" key="5">
    <source>
        <dbReference type="ARBA" id="ARBA00023163"/>
    </source>
</evidence>
<dbReference type="Proteomes" id="UP000188354">
    <property type="component" value="Chromosome LG10"/>
</dbReference>
<dbReference type="InterPro" id="IPR011598">
    <property type="entry name" value="bHLH_dom"/>
</dbReference>
<keyword evidence="3" id="KW-0805">Transcription regulation</keyword>
<dbReference type="SMART" id="SM00353">
    <property type="entry name" value="HLH"/>
    <property type="match status" value="1"/>
</dbReference>
<evidence type="ECO:0000256" key="2">
    <source>
        <dbReference type="ARBA" id="ARBA00011738"/>
    </source>
</evidence>
<dbReference type="InterPro" id="IPR036638">
    <property type="entry name" value="HLH_DNA-bd_sf"/>
</dbReference>
<dbReference type="PROSITE" id="PS50888">
    <property type="entry name" value="BHLH"/>
    <property type="match status" value="1"/>
</dbReference>
<name>A0A4P1R6S8_LUPAN</name>
<keyword evidence="5" id="KW-0804">Transcription</keyword>
<dbReference type="GO" id="GO:0046983">
    <property type="term" value="F:protein dimerization activity"/>
    <property type="evidence" value="ECO:0007669"/>
    <property type="project" value="InterPro"/>
</dbReference>